<dbReference type="EMBL" id="CADCXW020000001">
    <property type="protein sequence ID" value="CAD1528708.1"/>
    <property type="molecule type" value="Genomic_DNA"/>
</dbReference>
<sequence>MAEYQLDFTPLSLQELTLIEVAKLIWMKPSLKKALITHVPVDKKRNGKNSKIRQSTVRWTVRRDVIEVLACQFKVVIAGLEIPEVLKGDLIDITRKVGFTIIEWLEMLKKKENPLTDLETYYDHMKWSNYGISTAATLRSLYFSKNLPVTSNTFSELAYYCLEDCIVDMFEYADQDFLHGITPDRLKQSPYVTHWLHRLVGKPIIPDFPEEHPYGQVVQCVNKYVTDLSFMFILSVTQFNHTAAKYYWTIMDDHAKHLAVNKLAFSRGTMSPIDEAEQIHIELIMFVWNIFCTYNIHYYVCCDSRLLLNHPAIIMRVIHWPWLEVIMKTLVRIIKTIPLLYNQRTLDQILLYLTFSAKIPTRSKWIDLVFIFWHYCPSDIKASLRYDLLVDFLMSHGGRHFKPGAQLLTLVKNDGAFSTSKMDNAFLDSVIDYGEANDHFRDDFSIKKYFGQLNLTEEERVWITKRRYVALCTAIHCNLETDSDDLKNTDAIIKMTE</sequence>
<proteinExistence type="predicted"/>
<evidence type="ECO:0000313" key="1">
    <source>
        <dbReference type="EMBL" id="CAD1528708.1"/>
    </source>
</evidence>
<accession>A0A6V7HNE4</accession>
<name>A0A6V7HNE4_9HYME</name>
<organism evidence="1">
    <name type="scientific">Bracon brevicornis</name>
    <dbReference type="NCBI Taxonomy" id="1563983"/>
    <lineage>
        <taxon>Eukaryota</taxon>
        <taxon>Metazoa</taxon>
        <taxon>Ecdysozoa</taxon>
        <taxon>Arthropoda</taxon>
        <taxon>Hexapoda</taxon>
        <taxon>Insecta</taxon>
        <taxon>Pterygota</taxon>
        <taxon>Neoptera</taxon>
        <taxon>Endopterygota</taxon>
        <taxon>Hymenoptera</taxon>
        <taxon>Apocrita</taxon>
        <taxon>Ichneumonoidea</taxon>
        <taxon>Braconidae</taxon>
        <taxon>Braconinae</taxon>
        <taxon>Bracon</taxon>
    </lineage>
</organism>
<protein>
    <submittedName>
        <fullName evidence="1">Uncharacterized protein</fullName>
    </submittedName>
</protein>
<reference evidence="1" key="1">
    <citation type="submission" date="2020-07" db="EMBL/GenBank/DDBJ databases">
        <authorList>
            <person name="Ferguson B K."/>
        </authorList>
    </citation>
    <scope>NUCLEOTIDE SEQUENCE</scope>
    <source>
        <strain evidence="1">L06</strain>
    </source>
</reference>
<dbReference type="AlphaFoldDB" id="A0A6V7HNE4"/>
<gene>
    <name evidence="1" type="ORF">BBRV_LOCUS2507</name>
</gene>